<dbReference type="GO" id="GO:0004527">
    <property type="term" value="F:exonuclease activity"/>
    <property type="evidence" value="ECO:0007669"/>
    <property type="project" value="UniProtKB-KW"/>
</dbReference>
<dbReference type="Pfam" id="PF07521">
    <property type="entry name" value="RMMBL"/>
    <property type="match status" value="1"/>
</dbReference>
<accession>A0A918K1Q5</accession>
<keyword evidence="5" id="KW-0269">Exonuclease</keyword>
<evidence type="ECO:0000256" key="5">
    <source>
        <dbReference type="ARBA" id="ARBA00022839"/>
    </source>
</evidence>
<dbReference type="InterPro" id="IPR055132">
    <property type="entry name" value="RNase_J_b_CASP"/>
</dbReference>
<evidence type="ECO:0000256" key="2">
    <source>
        <dbReference type="ARBA" id="ARBA00022723"/>
    </source>
</evidence>
<gene>
    <name evidence="8" type="ORF">GCM10007392_03000</name>
</gene>
<dbReference type="RefSeq" id="WP_189606723.1">
    <property type="nucleotide sequence ID" value="NZ_BMXR01000001.1"/>
</dbReference>
<keyword evidence="9" id="KW-1185">Reference proteome</keyword>
<keyword evidence="4" id="KW-0862">Zinc</keyword>
<keyword evidence="1" id="KW-0540">Nuclease</keyword>
<dbReference type="SUPFAM" id="SSF56281">
    <property type="entry name" value="Metallo-hydrolase/oxidoreductase"/>
    <property type="match status" value="1"/>
</dbReference>
<evidence type="ECO:0000256" key="4">
    <source>
        <dbReference type="ARBA" id="ARBA00022833"/>
    </source>
</evidence>
<evidence type="ECO:0000313" key="9">
    <source>
        <dbReference type="Proteomes" id="UP000626148"/>
    </source>
</evidence>
<sequence>MTPDHTDLWFLPLGGCGEIGMNLNLYGHDGQWLMVDCGVTFADPGQTHQPHVQMPDPSFIEQHRDKLAGIVITHAHEDHIGAVPYLWRRFRAPVYATAFTVEILKRKLAEFGLIGTVPVTVVQAGDRIPIGPFEVEWLHITHSIPEPNAIMVRTSVGSVFHTADWKLDPDPVLGDRYQAELFQRLAEDPPNAMVCDSTNALVEGHSVSEAVLYEGLRKVVTEAEGRVVVSCFASNVARLKTLMRVAEDSDRRVAILGRSLKNMVSAAKATGYWKHQAPFIDPFDLGYFPKAHFLAIATGSQGEPRAALHRLARDQHPDLTLDAGDTVVFSARVIPGNERLVENLINLFKRRGIHVVTAEEYGLPIHASGHPAQDELKQMYQWVQPQLAIPVHGEVEHMAANARVAKECGVPRQLTGENGDLFFIGPVPGVRRQAVKTGRLGWDRDALIPVPE</sequence>
<feature type="domain" description="Metallo-beta-lactamase" evidence="7">
    <location>
        <begin position="20"/>
        <end position="216"/>
    </location>
</feature>
<evidence type="ECO:0000256" key="6">
    <source>
        <dbReference type="ARBA" id="ARBA00022884"/>
    </source>
</evidence>
<evidence type="ECO:0000256" key="1">
    <source>
        <dbReference type="ARBA" id="ARBA00022722"/>
    </source>
</evidence>
<dbReference type="SMART" id="SM00849">
    <property type="entry name" value="Lactamase_B"/>
    <property type="match status" value="1"/>
</dbReference>
<dbReference type="EMBL" id="BMXR01000001">
    <property type="protein sequence ID" value="GGX39860.1"/>
    <property type="molecule type" value="Genomic_DNA"/>
</dbReference>
<dbReference type="CDD" id="cd07714">
    <property type="entry name" value="RNaseJ_MBL-fold"/>
    <property type="match status" value="1"/>
</dbReference>
<dbReference type="Pfam" id="PF00753">
    <property type="entry name" value="Lactamase_B"/>
    <property type="match status" value="1"/>
</dbReference>
<reference evidence="8" key="1">
    <citation type="journal article" date="2014" name="Int. J. Syst. Evol. Microbiol.">
        <title>Complete genome sequence of Corynebacterium casei LMG S-19264T (=DSM 44701T), isolated from a smear-ripened cheese.</title>
        <authorList>
            <consortium name="US DOE Joint Genome Institute (JGI-PGF)"/>
            <person name="Walter F."/>
            <person name="Albersmeier A."/>
            <person name="Kalinowski J."/>
            <person name="Ruckert C."/>
        </authorList>
    </citation>
    <scope>NUCLEOTIDE SEQUENCE</scope>
    <source>
        <strain evidence="8">KCTC 22169</strain>
    </source>
</reference>
<dbReference type="GO" id="GO:0046872">
    <property type="term" value="F:metal ion binding"/>
    <property type="evidence" value="ECO:0007669"/>
    <property type="project" value="UniProtKB-KW"/>
</dbReference>
<dbReference type="InterPro" id="IPR001279">
    <property type="entry name" value="Metallo-B-lactamas"/>
</dbReference>
<keyword evidence="6" id="KW-0694">RNA-binding</keyword>
<dbReference type="AlphaFoldDB" id="A0A918K1Q5"/>
<comment type="caution">
    <text evidence="8">The sequence shown here is derived from an EMBL/GenBank/DDBJ whole genome shotgun (WGS) entry which is preliminary data.</text>
</comment>
<keyword evidence="2" id="KW-0479">Metal-binding</keyword>
<evidence type="ECO:0000313" key="8">
    <source>
        <dbReference type="EMBL" id="GGX39860.1"/>
    </source>
</evidence>
<evidence type="ECO:0000259" key="7">
    <source>
        <dbReference type="SMART" id="SM00849"/>
    </source>
</evidence>
<dbReference type="PANTHER" id="PTHR43694:SF1">
    <property type="entry name" value="RIBONUCLEASE J"/>
    <property type="match status" value="1"/>
</dbReference>
<dbReference type="InterPro" id="IPR011108">
    <property type="entry name" value="RMMBL"/>
</dbReference>
<dbReference type="InterPro" id="IPR042173">
    <property type="entry name" value="RNase_J_2"/>
</dbReference>
<dbReference type="GO" id="GO:0003723">
    <property type="term" value="F:RNA binding"/>
    <property type="evidence" value="ECO:0007669"/>
    <property type="project" value="UniProtKB-KW"/>
</dbReference>
<proteinExistence type="predicted"/>
<dbReference type="Pfam" id="PF22505">
    <property type="entry name" value="RNase_J_b_CASP"/>
    <property type="match status" value="1"/>
</dbReference>
<dbReference type="Gene3D" id="3.40.50.10710">
    <property type="entry name" value="Metallo-hydrolase/oxidoreductase"/>
    <property type="match status" value="1"/>
</dbReference>
<dbReference type="Proteomes" id="UP000626148">
    <property type="component" value="Unassembled WGS sequence"/>
</dbReference>
<dbReference type="Gene3D" id="3.60.15.10">
    <property type="entry name" value="Ribonuclease Z/Hydroxyacylglutathione hydrolase-like"/>
    <property type="match status" value="1"/>
</dbReference>
<dbReference type="PANTHER" id="PTHR43694">
    <property type="entry name" value="RIBONUCLEASE J"/>
    <property type="match status" value="1"/>
</dbReference>
<evidence type="ECO:0000256" key="3">
    <source>
        <dbReference type="ARBA" id="ARBA00022801"/>
    </source>
</evidence>
<reference evidence="8" key="2">
    <citation type="submission" date="2020-09" db="EMBL/GenBank/DDBJ databases">
        <authorList>
            <person name="Sun Q."/>
            <person name="Kim S."/>
        </authorList>
    </citation>
    <scope>NUCLEOTIDE SEQUENCE</scope>
    <source>
        <strain evidence="8">KCTC 22169</strain>
    </source>
</reference>
<keyword evidence="3 8" id="KW-0378">Hydrolase</keyword>
<name>A0A918K1Q5_9GAMM</name>
<protein>
    <submittedName>
        <fullName evidence="8">MBL fold hydrolase</fullName>
    </submittedName>
</protein>
<dbReference type="InterPro" id="IPR036866">
    <property type="entry name" value="RibonucZ/Hydroxyglut_hydro"/>
</dbReference>
<organism evidence="8 9">
    <name type="scientific">Saccharospirillum salsuginis</name>
    <dbReference type="NCBI Taxonomy" id="418750"/>
    <lineage>
        <taxon>Bacteria</taxon>
        <taxon>Pseudomonadati</taxon>
        <taxon>Pseudomonadota</taxon>
        <taxon>Gammaproteobacteria</taxon>
        <taxon>Oceanospirillales</taxon>
        <taxon>Saccharospirillaceae</taxon>
        <taxon>Saccharospirillum</taxon>
    </lineage>
</organism>